<evidence type="ECO:0000256" key="6">
    <source>
        <dbReference type="ARBA" id="ARBA00023242"/>
    </source>
</evidence>
<proteinExistence type="inferred from homology"/>
<evidence type="ECO:0000313" key="11">
    <source>
        <dbReference type="RefSeq" id="XP_022321624.1"/>
    </source>
</evidence>
<comment type="similarity">
    <text evidence="3">Belongs to the histone H3 family.</text>
</comment>
<dbReference type="Proteomes" id="UP000694844">
    <property type="component" value="Chromosome 3"/>
</dbReference>
<evidence type="ECO:0000256" key="3">
    <source>
        <dbReference type="ARBA" id="ARBA00010343"/>
    </source>
</evidence>
<dbReference type="PANTHER" id="PTHR45810">
    <property type="entry name" value="HISTONE H3.2"/>
    <property type="match status" value="1"/>
</dbReference>
<evidence type="ECO:0000313" key="10">
    <source>
        <dbReference type="Proteomes" id="UP000694844"/>
    </source>
</evidence>
<sequence>MPRYNQRESPRGSSRRKSQQPVQHKTRTSSVPSPKKRRYRPGQKALKEIRKFQNSTNLLIRKLPFSRVVREIAMGVVGPTQTMMWKATAIMALQEAAEAYLVLLFEDALLCAVHAKRVTVSPKDIWLAQRLRGDRR</sequence>
<feature type="region of interest" description="Disordered" evidence="8">
    <location>
        <begin position="1"/>
        <end position="45"/>
    </location>
</feature>
<dbReference type="GO" id="GO:0030527">
    <property type="term" value="F:structural constituent of chromatin"/>
    <property type="evidence" value="ECO:0007669"/>
    <property type="project" value="InterPro"/>
</dbReference>
<dbReference type="InterPro" id="IPR007125">
    <property type="entry name" value="H2A/H2B/H3"/>
</dbReference>
<dbReference type="SMART" id="SM00428">
    <property type="entry name" value="H3"/>
    <property type="match status" value="1"/>
</dbReference>
<reference evidence="11" key="1">
    <citation type="submission" date="2025-08" db="UniProtKB">
        <authorList>
            <consortium name="RefSeq"/>
        </authorList>
    </citation>
    <scope>IDENTIFICATION</scope>
    <source>
        <tissue evidence="11">Whole sample</tissue>
    </source>
</reference>
<keyword evidence="6" id="KW-0539">Nucleus</keyword>
<keyword evidence="7" id="KW-0544">Nucleosome core</keyword>
<dbReference type="GO" id="GO:0003677">
    <property type="term" value="F:DNA binding"/>
    <property type="evidence" value="ECO:0007669"/>
    <property type="project" value="UniProtKB-KW"/>
</dbReference>
<dbReference type="KEGG" id="cvn:111123526"/>
<dbReference type="GO" id="GO:0000786">
    <property type="term" value="C:nucleosome"/>
    <property type="evidence" value="ECO:0007669"/>
    <property type="project" value="UniProtKB-KW"/>
</dbReference>
<evidence type="ECO:0000256" key="5">
    <source>
        <dbReference type="ARBA" id="ARBA00023125"/>
    </source>
</evidence>
<evidence type="ECO:0000256" key="4">
    <source>
        <dbReference type="ARBA" id="ARBA00022454"/>
    </source>
</evidence>
<dbReference type="InterPro" id="IPR000164">
    <property type="entry name" value="Histone_H3/CENP-A"/>
</dbReference>
<protein>
    <submittedName>
        <fullName evidence="11">Histone H3-like centromeric protein cnp1</fullName>
    </submittedName>
</protein>
<dbReference type="FunFam" id="1.10.20.10:FF:000088">
    <property type="entry name" value="Histone H3-like centromeric protein CSE4"/>
    <property type="match status" value="1"/>
</dbReference>
<evidence type="ECO:0000259" key="9">
    <source>
        <dbReference type="Pfam" id="PF00125"/>
    </source>
</evidence>
<name>A0A8B8D294_CRAVI</name>
<keyword evidence="4" id="KW-0158">Chromosome</keyword>
<keyword evidence="5" id="KW-0238">DNA-binding</keyword>
<dbReference type="CDD" id="cd22911">
    <property type="entry name" value="HFD_H3"/>
    <property type="match status" value="1"/>
</dbReference>
<evidence type="ECO:0000256" key="7">
    <source>
        <dbReference type="ARBA" id="ARBA00023269"/>
    </source>
</evidence>
<gene>
    <name evidence="11" type="primary">LOC111123526</name>
</gene>
<dbReference type="RefSeq" id="XP_022321624.1">
    <property type="nucleotide sequence ID" value="XM_022465916.1"/>
</dbReference>
<keyword evidence="10" id="KW-1185">Reference proteome</keyword>
<evidence type="ECO:0000256" key="2">
    <source>
        <dbReference type="ARBA" id="ARBA00004286"/>
    </source>
</evidence>
<evidence type="ECO:0000256" key="8">
    <source>
        <dbReference type="SAM" id="MobiDB-lite"/>
    </source>
</evidence>
<dbReference type="AlphaFoldDB" id="A0A8B8D294"/>
<dbReference type="GeneID" id="111123526"/>
<dbReference type="OrthoDB" id="842664at2759"/>
<dbReference type="Pfam" id="PF00125">
    <property type="entry name" value="Histone"/>
    <property type="match status" value="1"/>
</dbReference>
<dbReference type="PRINTS" id="PR00622">
    <property type="entry name" value="HISTONEH3"/>
</dbReference>
<comment type="subcellular location">
    <subcellularLocation>
        <location evidence="2">Chromosome</location>
    </subcellularLocation>
    <subcellularLocation>
        <location evidence="1">Nucleus</location>
    </subcellularLocation>
</comment>
<dbReference type="GO" id="GO:0046982">
    <property type="term" value="F:protein heterodimerization activity"/>
    <property type="evidence" value="ECO:0007669"/>
    <property type="project" value="InterPro"/>
</dbReference>
<dbReference type="InterPro" id="IPR009072">
    <property type="entry name" value="Histone-fold"/>
</dbReference>
<feature type="domain" description="Core Histone H2A/H2B/H3" evidence="9">
    <location>
        <begin position="41"/>
        <end position="131"/>
    </location>
</feature>
<organism evidence="10 11">
    <name type="scientific">Crassostrea virginica</name>
    <name type="common">Eastern oyster</name>
    <dbReference type="NCBI Taxonomy" id="6565"/>
    <lineage>
        <taxon>Eukaryota</taxon>
        <taxon>Metazoa</taxon>
        <taxon>Spiralia</taxon>
        <taxon>Lophotrochozoa</taxon>
        <taxon>Mollusca</taxon>
        <taxon>Bivalvia</taxon>
        <taxon>Autobranchia</taxon>
        <taxon>Pteriomorphia</taxon>
        <taxon>Ostreida</taxon>
        <taxon>Ostreoidea</taxon>
        <taxon>Ostreidae</taxon>
        <taxon>Crassostrea</taxon>
    </lineage>
</organism>
<feature type="compositionally biased region" description="Basic and acidic residues" evidence="8">
    <location>
        <begin position="1"/>
        <end position="10"/>
    </location>
</feature>
<dbReference type="SUPFAM" id="SSF47113">
    <property type="entry name" value="Histone-fold"/>
    <property type="match status" value="1"/>
</dbReference>
<dbReference type="Gene3D" id="1.10.20.10">
    <property type="entry name" value="Histone, subunit A"/>
    <property type="match status" value="1"/>
</dbReference>
<accession>A0A8B8D294</accession>
<dbReference type="GO" id="GO:0005634">
    <property type="term" value="C:nucleus"/>
    <property type="evidence" value="ECO:0007669"/>
    <property type="project" value="UniProtKB-SubCell"/>
</dbReference>
<dbReference type="PANTHER" id="PTHR45810:SF17">
    <property type="entry name" value="HISTONE H3-LIKE CENTROMERIC PROTEIN A"/>
    <property type="match status" value="1"/>
</dbReference>
<evidence type="ECO:0000256" key="1">
    <source>
        <dbReference type="ARBA" id="ARBA00004123"/>
    </source>
</evidence>
<feature type="compositionally biased region" description="Polar residues" evidence="8">
    <location>
        <begin position="19"/>
        <end position="32"/>
    </location>
</feature>